<organism evidence="1">
    <name type="scientific">Graphocephala atropunctata</name>
    <dbReference type="NCBI Taxonomy" id="36148"/>
    <lineage>
        <taxon>Eukaryota</taxon>
        <taxon>Metazoa</taxon>
        <taxon>Ecdysozoa</taxon>
        <taxon>Arthropoda</taxon>
        <taxon>Hexapoda</taxon>
        <taxon>Insecta</taxon>
        <taxon>Pterygota</taxon>
        <taxon>Neoptera</taxon>
        <taxon>Paraneoptera</taxon>
        <taxon>Hemiptera</taxon>
        <taxon>Auchenorrhyncha</taxon>
        <taxon>Membracoidea</taxon>
        <taxon>Cicadellidae</taxon>
        <taxon>Cicadellinae</taxon>
        <taxon>Cicadellini</taxon>
        <taxon>Graphocephala</taxon>
    </lineage>
</organism>
<protein>
    <submittedName>
        <fullName evidence="1">Uncharacterized protein</fullName>
    </submittedName>
</protein>
<gene>
    <name evidence="1" type="ORF">g.4206</name>
</gene>
<name>A0A1B6LRK9_9HEMI</name>
<sequence length="362" mass="42128">MELKFACSLNNISRLSKLFKLPQLRYIASFYSSTDAFLEHLKFEEGSKREIYLFKYLENKSMKALLSPSPSLKPPTSVKSLFDTSNKSCVQDLVSCLEQYSKGETSVPNKRLDVLLIYFAKNGNTTGVKALQIFIKEHNIQHFQLQSEYKHYLAEALFINGKVEDSLKLFFSAYNNIQIRNKVKLMLVCLFPLLSTQHSDATLRKTIDRIEQFSLEREDEIILGCLWKSLFQSTWFSDQQLAKQILERNSCLLQVIQWMIPAIGKAFLKEHRIDDFYRLIELTLEYGLNKFEAVLLRHLFDYHYIHQDIEQCSAVVKYLSTSSDCQLSGDQQTKYVNLLLKSKDSVTSKLNIKKPQNLLYKF</sequence>
<reference evidence="1" key="1">
    <citation type="submission" date="2015-11" db="EMBL/GenBank/DDBJ databases">
        <title>De novo transcriptome assembly of four potential Pierce s Disease insect vectors from Arizona vineyards.</title>
        <authorList>
            <person name="Tassone E.E."/>
        </authorList>
    </citation>
    <scope>NUCLEOTIDE SEQUENCE</scope>
</reference>
<accession>A0A1B6LRK9</accession>
<dbReference type="EMBL" id="GEBQ01013619">
    <property type="protein sequence ID" value="JAT26358.1"/>
    <property type="molecule type" value="Transcribed_RNA"/>
</dbReference>
<dbReference type="AlphaFoldDB" id="A0A1B6LRK9"/>
<proteinExistence type="predicted"/>
<evidence type="ECO:0000313" key="1">
    <source>
        <dbReference type="EMBL" id="JAT26358.1"/>
    </source>
</evidence>